<sequence>MEFRPRNYTAEEATYSLPRSHADTHPLSTPSPSHHQVDVVDHKKDDFYDPLRGSDANGKVSIDNLQDEENSSAVSKADVGLPEKEWTSFKKLLMQRFSGPKMVSISKMSDVIVKSGKVHEKTSTTMPLEELDDPQKFAEDGIKVISQQEYVSRLHELKDEVARAWRADDRVTSLKVSIKVARLLTDTSVLQFYPTLFVLATDVMDMLGNMVWQRIKQKAEFAEDGNVICSLPENFDEKYICLDAKETCSNWFFKIGSIRELLPRIYLELAILPCWRFLLNRPMDVLERLVMMTRGIADPLASAYCRLYLAHCAQKLPQHNTRYLIICINDMEILLTRFLSEKEATHEKFSENCGSFVSLTEPAIEYIIKCIIKESYQTRAGEVLMDLGLGRKQPCVSIILHHLLKELSSELVGSNALEILQLIECSKDYSFDQCLNYRLLGFRLSERSQLDIINAVVDKIIQVVSAYNNLDEYLKVIDAYVDIILQNQMDNHLHVILDGIAKRACNEGIAEIELTSLQSIFLKLLAHFNNLEDIFSLTHFIEILDMMHGSSRSMVNMHILNIATRNRCIGDPTIIQFIFEVSQSLHDGIDYSNMRDDDNQQRARLISRFVNMVDYGTEVERQLAFLVECRGAFRSINELKETLVRSSNCLAVKAMKDGKKHLSFVKSCIAYSEVTIPSVPSRVRQFILYLETAEIALLGGLVSHSDGLLDSAIICLQTLDLMDGNAERGVTYIPRCMLTLINSQSWMTSRMRTMVLCAIVSLAATLSQFKLPYHANHEEMLGNDHLFFGDPTYLQELLSLSALILQNLVDFIMQEPSRVARGSMALEACNCIASSFNPSHEVLPFFSKLMETAKSCLSSNDKYLHSTIKCTAKFLQTNT</sequence>
<accession>A0ACC0HEU9</accession>
<evidence type="ECO:0000313" key="1">
    <source>
        <dbReference type="EMBL" id="KAI8010950.1"/>
    </source>
</evidence>
<organism evidence="1 2">
    <name type="scientific">Camellia lanceoleosa</name>
    <dbReference type="NCBI Taxonomy" id="1840588"/>
    <lineage>
        <taxon>Eukaryota</taxon>
        <taxon>Viridiplantae</taxon>
        <taxon>Streptophyta</taxon>
        <taxon>Embryophyta</taxon>
        <taxon>Tracheophyta</taxon>
        <taxon>Spermatophyta</taxon>
        <taxon>Magnoliopsida</taxon>
        <taxon>eudicotyledons</taxon>
        <taxon>Gunneridae</taxon>
        <taxon>Pentapetalae</taxon>
        <taxon>asterids</taxon>
        <taxon>Ericales</taxon>
        <taxon>Theaceae</taxon>
        <taxon>Camellia</taxon>
    </lineage>
</organism>
<dbReference type="EMBL" id="CM045762">
    <property type="protein sequence ID" value="KAI8010950.1"/>
    <property type="molecule type" value="Genomic_DNA"/>
</dbReference>
<keyword evidence="2" id="KW-1185">Reference proteome</keyword>
<gene>
    <name evidence="1" type="ORF">LOK49_LG06G00450</name>
</gene>
<proteinExistence type="predicted"/>
<name>A0ACC0HEU9_9ERIC</name>
<evidence type="ECO:0000313" key="2">
    <source>
        <dbReference type="Proteomes" id="UP001060215"/>
    </source>
</evidence>
<dbReference type="Proteomes" id="UP001060215">
    <property type="component" value="Chromosome 5"/>
</dbReference>
<protein>
    <submittedName>
        <fullName evidence="1">VPS35 endosomal protein sorting factor-like</fullName>
    </submittedName>
</protein>
<comment type="caution">
    <text evidence="1">The sequence shown here is derived from an EMBL/GenBank/DDBJ whole genome shotgun (WGS) entry which is preliminary data.</text>
</comment>
<reference evidence="1 2" key="1">
    <citation type="journal article" date="2022" name="Plant J.">
        <title>Chromosome-level genome of Camellia lanceoleosa provides a valuable resource for understanding genome evolution and self-incompatibility.</title>
        <authorList>
            <person name="Gong W."/>
            <person name="Xiao S."/>
            <person name="Wang L."/>
            <person name="Liao Z."/>
            <person name="Chang Y."/>
            <person name="Mo W."/>
            <person name="Hu G."/>
            <person name="Li W."/>
            <person name="Zhao G."/>
            <person name="Zhu H."/>
            <person name="Hu X."/>
            <person name="Ji K."/>
            <person name="Xiang X."/>
            <person name="Song Q."/>
            <person name="Yuan D."/>
            <person name="Jin S."/>
            <person name="Zhang L."/>
        </authorList>
    </citation>
    <scope>NUCLEOTIDE SEQUENCE [LARGE SCALE GENOMIC DNA]</scope>
    <source>
        <strain evidence="1">SQ_2022a</strain>
    </source>
</reference>